<dbReference type="STRING" id="3818.A0A444XY63"/>
<evidence type="ECO:0000313" key="8">
    <source>
        <dbReference type="EMBL" id="RYQ94608.1"/>
    </source>
</evidence>
<reference evidence="8 9" key="1">
    <citation type="submission" date="2019-01" db="EMBL/GenBank/DDBJ databases">
        <title>Sequencing of cultivated peanut Arachis hypogaea provides insights into genome evolution and oil improvement.</title>
        <authorList>
            <person name="Chen X."/>
        </authorList>
    </citation>
    <scope>NUCLEOTIDE SEQUENCE [LARGE SCALE GENOMIC DNA]</scope>
    <source>
        <strain evidence="9">cv. Fuhuasheng</strain>
        <tissue evidence="8">Leaves</tissue>
    </source>
</reference>
<dbReference type="Gene3D" id="1.10.600.10">
    <property type="entry name" value="Farnesyl Diphosphate Synthase"/>
    <property type="match status" value="2"/>
</dbReference>
<keyword evidence="3" id="KW-0460">Magnesium</keyword>
<sequence>MCSTNTSVLDCFKPDAKFNMRHRNTANYHPSIWKDYFLQYASQSMEFDDETKAQIENLKKEVVKMLIDASKAIEEIVNLIDLICHLGIHYHFESEIDEVLQQIHKNYTQNGEIIIVDDNLRLLALLFRLLRQQGYHVSPNVFNKYKDENGNFSEKLVKDVEGLVELYEACHLRIHGEEILDEAYAFASTKLKSIATQLKPSLAAQVNYSLKQSLHRGLPRLEARRFISIYEEDPTHNQILLTLAKLDFNFLQNLHRKEVGNICEWWKEVDVAAKLPFTRDRIVECCNWILAIYFEPQYSQIRKILTKLIAFMSIVDDTYDLYGTMDELELFTEAIQRWDISCINDLPEYMKLIYESLFKIYEEAERELEKQGRAYCIKYVIKELQKTIQAYMTEVKWLNNKYIPTMAEYIQTSAISSGYPLLIAISYVGMGDMATKDIFKWVTNEPKIVTASATMCRIMDDIVSNEFEQKREHVASIIECYMRDYGVSKEEAIQELQKGVTDAWKDINEECLKPTEVPRPFLMNILNMSRFLDVMYKDEDCYTHAEGKMKKCIQALLVDPLMQTSPKTSMCSTNTSVLDCFKPDAKFNMRDRNTANYHPSIWKDYFLQYASQSMEFDHETKAQIENLKKQVVKMLIDASKPIEEIVDLIDLICRLGIHYHFESEIDELLQQIHKNYTKNGEIINLDDNLRLLALLFRLLRQQGYHVSPNVFNKYKDENGNFSEKLVKDVEGLVELYEACHLRIHGEEILDEAYAFASTKLKSIATQLKPSLAAQVNYSLKQSLHRGLPRLEARRFISIYEEDPTHNHTLLTLAKLDFNFLQNLHRQEVGNITEWWKELNVAVKLPYARDRIVECCNWILAVYFEPQYSQARKMLIKLIALMSIIDDTYDAYGTIDELKLFTEAIERWDISSLDDLPEYMKLIYESLLKIFEEVERELEKQGRAYCIKYSIKELQKTIQAYMTEAKWLNNKYIPTMAEYIQISTISSAYPFLVTSSYIGMGDIAVEDIFKWVTSKPKIVTASTIICRFMDDIVSNEFEHEREHVTSIIECYMRDCGVSKEEAIQELQKGVTDAWKDINEECLKPTKVPMLFLTRVLNMARFIDVMYKDEDCYTHAEGKMKECIQALLVDLVPINNMRKKDMKPFIYA</sequence>
<dbReference type="Pfam" id="PF03936">
    <property type="entry name" value="Terpene_synth_C"/>
    <property type="match status" value="2"/>
</dbReference>
<accession>A0A444XY63</accession>
<dbReference type="Pfam" id="PF01397">
    <property type="entry name" value="Terpene_synth"/>
    <property type="match status" value="2"/>
</dbReference>
<dbReference type="AlphaFoldDB" id="A0A444XY63"/>
<dbReference type="PANTHER" id="PTHR31225">
    <property type="entry name" value="OS04G0344100 PROTEIN-RELATED"/>
    <property type="match status" value="1"/>
</dbReference>
<organism evidence="8 9">
    <name type="scientific">Arachis hypogaea</name>
    <name type="common">Peanut</name>
    <dbReference type="NCBI Taxonomy" id="3818"/>
    <lineage>
        <taxon>Eukaryota</taxon>
        <taxon>Viridiplantae</taxon>
        <taxon>Streptophyta</taxon>
        <taxon>Embryophyta</taxon>
        <taxon>Tracheophyta</taxon>
        <taxon>Spermatophyta</taxon>
        <taxon>Magnoliopsida</taxon>
        <taxon>eudicotyledons</taxon>
        <taxon>Gunneridae</taxon>
        <taxon>Pentapetalae</taxon>
        <taxon>rosids</taxon>
        <taxon>fabids</taxon>
        <taxon>Fabales</taxon>
        <taxon>Fabaceae</taxon>
        <taxon>Papilionoideae</taxon>
        <taxon>50 kb inversion clade</taxon>
        <taxon>dalbergioids sensu lato</taxon>
        <taxon>Dalbergieae</taxon>
        <taxon>Pterocarpus clade</taxon>
        <taxon>Arachis</taxon>
    </lineage>
</organism>
<keyword evidence="5" id="KW-0175">Coiled coil</keyword>
<comment type="caution">
    <text evidence="8">The sequence shown here is derived from an EMBL/GenBank/DDBJ whole genome shotgun (WGS) entry which is preliminary data.</text>
</comment>
<dbReference type="SFLD" id="SFLDG01019">
    <property type="entry name" value="Terpene_Cyclase_Like_1_C_Termi"/>
    <property type="match status" value="2"/>
</dbReference>
<dbReference type="InterPro" id="IPR008930">
    <property type="entry name" value="Terpenoid_cyclase/PrenylTrfase"/>
</dbReference>
<dbReference type="GO" id="GO:0010333">
    <property type="term" value="F:terpene synthase activity"/>
    <property type="evidence" value="ECO:0007669"/>
    <property type="project" value="InterPro"/>
</dbReference>
<keyword evidence="4" id="KW-0456">Lyase</keyword>
<dbReference type="InterPro" id="IPR008949">
    <property type="entry name" value="Isoprenoid_synthase_dom_sf"/>
</dbReference>
<dbReference type="InterPro" id="IPR050148">
    <property type="entry name" value="Terpene_synthase-like"/>
</dbReference>
<dbReference type="SUPFAM" id="SSF48239">
    <property type="entry name" value="Terpenoid cyclases/Protein prenyltransferases"/>
    <property type="match status" value="2"/>
</dbReference>
<feature type="coiled-coil region" evidence="5">
    <location>
        <begin position="354"/>
        <end position="401"/>
    </location>
</feature>
<dbReference type="InterPro" id="IPR044814">
    <property type="entry name" value="Terpene_cyclase_plant_C1"/>
</dbReference>
<feature type="domain" description="Terpene synthase metal-binding" evidence="7">
    <location>
        <begin position="267"/>
        <end position="506"/>
    </location>
</feature>
<keyword evidence="9" id="KW-1185">Reference proteome</keyword>
<evidence type="ECO:0008006" key="10">
    <source>
        <dbReference type="Google" id="ProtNLM"/>
    </source>
</evidence>
<dbReference type="GO" id="GO:0016102">
    <property type="term" value="P:diterpenoid biosynthetic process"/>
    <property type="evidence" value="ECO:0007669"/>
    <property type="project" value="InterPro"/>
</dbReference>
<dbReference type="FunFam" id="1.50.10.130:FF:000001">
    <property type="entry name" value="Isoprene synthase, chloroplastic"/>
    <property type="match status" value="2"/>
</dbReference>
<feature type="domain" description="Terpene synthase metal-binding" evidence="7">
    <location>
        <begin position="836"/>
        <end position="1075"/>
    </location>
</feature>
<dbReference type="FunFam" id="1.10.600.10:FF:000007">
    <property type="entry name" value="Isoprene synthase, chloroplastic"/>
    <property type="match status" value="2"/>
</dbReference>
<dbReference type="GO" id="GO:0000287">
    <property type="term" value="F:magnesium ion binding"/>
    <property type="evidence" value="ECO:0007669"/>
    <property type="project" value="InterPro"/>
</dbReference>
<evidence type="ECO:0000256" key="4">
    <source>
        <dbReference type="ARBA" id="ARBA00023239"/>
    </source>
</evidence>
<dbReference type="PANTHER" id="PTHR31225:SF221">
    <property type="entry name" value="(-)-GERMACRENE D SYNTHASE"/>
    <property type="match status" value="1"/>
</dbReference>
<name>A0A444XY63_ARAHY</name>
<protein>
    <recommendedName>
        <fullName evidence="10">Terpene synthase 2</fullName>
    </recommendedName>
</protein>
<dbReference type="EMBL" id="SDMP01000018">
    <property type="protein sequence ID" value="RYQ94608.1"/>
    <property type="molecule type" value="Genomic_DNA"/>
</dbReference>
<feature type="domain" description="Terpene synthase N-terminal" evidence="6">
    <location>
        <begin position="32"/>
        <end position="210"/>
    </location>
</feature>
<dbReference type="InterPro" id="IPR036965">
    <property type="entry name" value="Terpene_synth_N_sf"/>
</dbReference>
<dbReference type="Gene3D" id="1.50.10.130">
    <property type="entry name" value="Terpene synthase, N-terminal domain"/>
    <property type="match status" value="2"/>
</dbReference>
<feature type="domain" description="Terpene synthase N-terminal" evidence="6">
    <location>
        <begin position="601"/>
        <end position="779"/>
    </location>
</feature>
<evidence type="ECO:0000259" key="7">
    <source>
        <dbReference type="Pfam" id="PF03936"/>
    </source>
</evidence>
<comment type="cofactor">
    <cofactor evidence="1">
        <name>Mg(2+)</name>
        <dbReference type="ChEBI" id="CHEBI:18420"/>
    </cofactor>
</comment>
<evidence type="ECO:0000256" key="2">
    <source>
        <dbReference type="ARBA" id="ARBA00022723"/>
    </source>
</evidence>
<dbReference type="SFLD" id="SFLDG01014">
    <property type="entry name" value="Terpene_Cyclase_Like_1_N-term"/>
    <property type="match status" value="2"/>
</dbReference>
<dbReference type="CDD" id="cd00684">
    <property type="entry name" value="Terpene_cyclase_plant_C1"/>
    <property type="match status" value="2"/>
</dbReference>
<dbReference type="GO" id="GO:0009611">
    <property type="term" value="P:response to wounding"/>
    <property type="evidence" value="ECO:0007669"/>
    <property type="project" value="UniProtKB-ARBA"/>
</dbReference>
<dbReference type="InterPro" id="IPR034741">
    <property type="entry name" value="Terpene_cyclase-like_1_C"/>
</dbReference>
<dbReference type="GO" id="GO:0080027">
    <property type="term" value="P:response to herbivore"/>
    <property type="evidence" value="ECO:0007669"/>
    <property type="project" value="UniProtKB-ARBA"/>
</dbReference>
<gene>
    <name evidence="8" type="ORF">Ahy_B08g089543</name>
</gene>
<keyword evidence="2" id="KW-0479">Metal-binding</keyword>
<proteinExistence type="predicted"/>
<dbReference type="SFLD" id="SFLDS00005">
    <property type="entry name" value="Isoprenoid_Synthase_Type_I"/>
    <property type="match status" value="2"/>
</dbReference>
<evidence type="ECO:0000256" key="5">
    <source>
        <dbReference type="SAM" id="Coils"/>
    </source>
</evidence>
<evidence type="ECO:0000259" key="6">
    <source>
        <dbReference type="Pfam" id="PF01397"/>
    </source>
</evidence>
<dbReference type="InterPro" id="IPR005630">
    <property type="entry name" value="Terpene_synthase_metal-bd"/>
</dbReference>
<evidence type="ECO:0000256" key="3">
    <source>
        <dbReference type="ARBA" id="ARBA00022842"/>
    </source>
</evidence>
<dbReference type="Proteomes" id="UP000289738">
    <property type="component" value="Chromosome B08"/>
</dbReference>
<dbReference type="InterPro" id="IPR001906">
    <property type="entry name" value="Terpene_synth_N"/>
</dbReference>
<evidence type="ECO:0000256" key="1">
    <source>
        <dbReference type="ARBA" id="ARBA00001946"/>
    </source>
</evidence>
<dbReference type="SUPFAM" id="SSF48576">
    <property type="entry name" value="Terpenoid synthases"/>
    <property type="match status" value="2"/>
</dbReference>
<evidence type="ECO:0000313" key="9">
    <source>
        <dbReference type="Proteomes" id="UP000289738"/>
    </source>
</evidence>